<feature type="transmembrane region" description="Helical" evidence="1">
    <location>
        <begin position="168"/>
        <end position="185"/>
    </location>
</feature>
<dbReference type="RefSeq" id="WP_307201001.1">
    <property type="nucleotide sequence ID" value="NZ_JAUSSU010000001.1"/>
</dbReference>
<keyword evidence="1" id="KW-1133">Transmembrane helix</keyword>
<accession>A0ABT9TYT3</accession>
<organism evidence="2 3">
    <name type="scientific">Paenibacillus harenae</name>
    <dbReference type="NCBI Taxonomy" id="306543"/>
    <lineage>
        <taxon>Bacteria</taxon>
        <taxon>Bacillati</taxon>
        <taxon>Bacillota</taxon>
        <taxon>Bacilli</taxon>
        <taxon>Bacillales</taxon>
        <taxon>Paenibacillaceae</taxon>
        <taxon>Paenibacillus</taxon>
    </lineage>
</organism>
<evidence type="ECO:0008006" key="4">
    <source>
        <dbReference type="Google" id="ProtNLM"/>
    </source>
</evidence>
<feature type="transmembrane region" description="Helical" evidence="1">
    <location>
        <begin position="12"/>
        <end position="36"/>
    </location>
</feature>
<proteinExistence type="predicted"/>
<reference evidence="2 3" key="1">
    <citation type="submission" date="2023-07" db="EMBL/GenBank/DDBJ databases">
        <title>Sorghum-associated microbial communities from plants grown in Nebraska, USA.</title>
        <authorList>
            <person name="Schachtman D."/>
        </authorList>
    </citation>
    <scope>NUCLEOTIDE SEQUENCE [LARGE SCALE GENOMIC DNA]</scope>
    <source>
        <strain evidence="2 3">CC482</strain>
    </source>
</reference>
<evidence type="ECO:0000256" key="1">
    <source>
        <dbReference type="SAM" id="Phobius"/>
    </source>
</evidence>
<feature type="transmembrane region" description="Helical" evidence="1">
    <location>
        <begin position="82"/>
        <end position="111"/>
    </location>
</feature>
<feature type="transmembrane region" description="Helical" evidence="1">
    <location>
        <begin position="42"/>
        <end position="61"/>
    </location>
</feature>
<name>A0ABT9TYT3_PAEHA</name>
<keyword evidence="1" id="KW-0812">Transmembrane</keyword>
<keyword evidence="1" id="KW-0472">Membrane</keyword>
<feature type="transmembrane region" description="Helical" evidence="1">
    <location>
        <begin position="224"/>
        <end position="246"/>
    </location>
</feature>
<gene>
    <name evidence="2" type="ORF">J2T15_000650</name>
</gene>
<sequence>MLKLLKYDWKRSAAFLLGVLAIVVIMQAALTISALARDWDEIVVYALGTMIYSLAAILTVGQCCKNYDLSLRDYHRRLLPTYPLQSVGAVMILSLLCVAVISIIALIHNFIYFDSMGRKLADIVDLESLSLSNVLSITASYLWSVATLVITVLAAVTIGRSIHAKMRVWIGIFSFFTLGMLLFWIENVLFGSVDGMFGIISVQMTSTAAEGTIQLPASLQTEIAAGPLLVEVVFAAALLYLIHYLVSKKIDI</sequence>
<dbReference type="Proteomes" id="UP001229346">
    <property type="component" value="Unassembled WGS sequence"/>
</dbReference>
<evidence type="ECO:0000313" key="3">
    <source>
        <dbReference type="Proteomes" id="UP001229346"/>
    </source>
</evidence>
<dbReference type="EMBL" id="JAUSSU010000001">
    <property type="protein sequence ID" value="MDQ0111234.1"/>
    <property type="molecule type" value="Genomic_DNA"/>
</dbReference>
<evidence type="ECO:0000313" key="2">
    <source>
        <dbReference type="EMBL" id="MDQ0111234.1"/>
    </source>
</evidence>
<feature type="transmembrane region" description="Helical" evidence="1">
    <location>
        <begin position="131"/>
        <end position="156"/>
    </location>
</feature>
<protein>
    <recommendedName>
        <fullName evidence="4">ABC transporter permease</fullName>
    </recommendedName>
</protein>
<keyword evidence="3" id="KW-1185">Reference proteome</keyword>
<comment type="caution">
    <text evidence="2">The sequence shown here is derived from an EMBL/GenBank/DDBJ whole genome shotgun (WGS) entry which is preliminary data.</text>
</comment>